<comment type="caution">
    <text evidence="1">The sequence shown here is derived from an EMBL/GenBank/DDBJ whole genome shotgun (WGS) entry which is preliminary data.</text>
</comment>
<keyword evidence="2" id="KW-1185">Reference proteome</keyword>
<accession>A0ACB6SHB5</accession>
<evidence type="ECO:0000313" key="1">
    <source>
        <dbReference type="EMBL" id="KAF2633690.1"/>
    </source>
</evidence>
<organism evidence="1 2">
    <name type="scientific">Macroventuria anomochaeta</name>
    <dbReference type="NCBI Taxonomy" id="301207"/>
    <lineage>
        <taxon>Eukaryota</taxon>
        <taxon>Fungi</taxon>
        <taxon>Dikarya</taxon>
        <taxon>Ascomycota</taxon>
        <taxon>Pezizomycotina</taxon>
        <taxon>Dothideomycetes</taxon>
        <taxon>Pleosporomycetidae</taxon>
        <taxon>Pleosporales</taxon>
        <taxon>Pleosporineae</taxon>
        <taxon>Didymellaceae</taxon>
        <taxon>Macroventuria</taxon>
    </lineage>
</organism>
<reference evidence="1" key="1">
    <citation type="journal article" date="2020" name="Stud. Mycol.">
        <title>101 Dothideomycetes genomes: a test case for predicting lifestyles and emergence of pathogens.</title>
        <authorList>
            <person name="Haridas S."/>
            <person name="Albert R."/>
            <person name="Binder M."/>
            <person name="Bloem J."/>
            <person name="Labutti K."/>
            <person name="Salamov A."/>
            <person name="Andreopoulos B."/>
            <person name="Baker S."/>
            <person name="Barry K."/>
            <person name="Bills G."/>
            <person name="Bluhm B."/>
            <person name="Cannon C."/>
            <person name="Castanera R."/>
            <person name="Culley D."/>
            <person name="Daum C."/>
            <person name="Ezra D."/>
            <person name="Gonzalez J."/>
            <person name="Henrissat B."/>
            <person name="Kuo A."/>
            <person name="Liang C."/>
            <person name="Lipzen A."/>
            <person name="Lutzoni F."/>
            <person name="Magnuson J."/>
            <person name="Mondo S."/>
            <person name="Nolan M."/>
            <person name="Ohm R."/>
            <person name="Pangilinan J."/>
            <person name="Park H.-J."/>
            <person name="Ramirez L."/>
            <person name="Alfaro M."/>
            <person name="Sun H."/>
            <person name="Tritt A."/>
            <person name="Yoshinaga Y."/>
            <person name="Zwiers L.-H."/>
            <person name="Turgeon B."/>
            <person name="Goodwin S."/>
            <person name="Spatafora J."/>
            <person name="Crous P."/>
            <person name="Grigoriev I."/>
        </authorList>
    </citation>
    <scope>NUCLEOTIDE SEQUENCE</scope>
    <source>
        <strain evidence="1">CBS 525.71</strain>
    </source>
</reference>
<proteinExistence type="predicted"/>
<dbReference type="EMBL" id="MU006701">
    <property type="protein sequence ID" value="KAF2633690.1"/>
    <property type="molecule type" value="Genomic_DNA"/>
</dbReference>
<name>A0ACB6SHB5_9PLEO</name>
<sequence>MAPKSTPFKLSEPASVRFFNIFQDEGQLETTRRFAAPLSNADYDPKDENFDTSQVHRSKAVSKFDNKPTTKIESAPSVKRIPLADVTQATVGRPRSLSAALAEIARLEDELEVSKGKNKELKGEIVAYQDALHQADEDAGYF</sequence>
<evidence type="ECO:0000313" key="2">
    <source>
        <dbReference type="Proteomes" id="UP000799754"/>
    </source>
</evidence>
<protein>
    <submittedName>
        <fullName evidence="1">Uncharacterized protein</fullName>
    </submittedName>
</protein>
<dbReference type="Proteomes" id="UP000799754">
    <property type="component" value="Unassembled WGS sequence"/>
</dbReference>
<gene>
    <name evidence="1" type="ORF">BU25DRAFT_416864</name>
</gene>